<dbReference type="Pfam" id="PF12697">
    <property type="entry name" value="Abhydrolase_6"/>
    <property type="match status" value="1"/>
</dbReference>
<evidence type="ECO:0000259" key="3">
    <source>
        <dbReference type="Pfam" id="PF12697"/>
    </source>
</evidence>
<gene>
    <name evidence="4" type="ORF">DFP72DRAFT_1030775</name>
</gene>
<feature type="domain" description="AB hydrolase-1" evidence="3">
    <location>
        <begin position="74"/>
        <end position="268"/>
    </location>
</feature>
<dbReference type="InterPro" id="IPR029058">
    <property type="entry name" value="AB_hydrolase_fold"/>
</dbReference>
<feature type="signal peptide" evidence="2">
    <location>
        <begin position="1"/>
        <end position="22"/>
    </location>
</feature>
<sequence length="489" mass="52291">MSPLTRLGSNSGWCLLIVLVNIQDVDKTAESKRPSRRWIQHRPLMPPTTQYLHAVASGSSSRAVTTTSGELLLIIFIHGFKGDDATFQEFPERLQHLLTQTVQNLKVECIVFPAYETKGDLDKAVVRFADWLTTLTVEREVASGGGAGKAKIVLCGHSMGGLLAADSLREFVGSRPDPGSPLWPRIIACLAFDTPYLGLHPSLVKNGVTKAADHVSAATTLGSALFGSLAGLSAGKAATASSSTSPAPPNAASSQKPATGWARWAAPAAYAIGGAIIAGAAAGGAYYAKDHLTQSYSWMMDHMKYVGNLWDEGSLQERIDALVDIEEKHGVTFRNFYTQIPPSPPSFLESRTFSVLPKYGTRGVDHFVPARNTLAEDEIHAHTGMFAPSTNDGYYDLGLSAAKVIREAFYRITAEQAGAAALASKTSVTPRRSSVSSTRSKSPAQPPSRSASRSSPRPKSPPAQPTQATTARRSTRLKGKPAEEDLISF</sequence>
<accession>A0A8H6MFF2</accession>
<organism evidence="4 5">
    <name type="scientific">Ephemerocybe angulata</name>
    <dbReference type="NCBI Taxonomy" id="980116"/>
    <lineage>
        <taxon>Eukaryota</taxon>
        <taxon>Fungi</taxon>
        <taxon>Dikarya</taxon>
        <taxon>Basidiomycota</taxon>
        <taxon>Agaricomycotina</taxon>
        <taxon>Agaricomycetes</taxon>
        <taxon>Agaricomycetidae</taxon>
        <taxon>Agaricales</taxon>
        <taxon>Agaricineae</taxon>
        <taxon>Psathyrellaceae</taxon>
        <taxon>Ephemerocybe</taxon>
    </lineage>
</organism>
<reference evidence="4 5" key="1">
    <citation type="submission" date="2020-07" db="EMBL/GenBank/DDBJ databases">
        <title>Comparative genomics of pyrophilous fungi reveals a link between fire events and developmental genes.</title>
        <authorList>
            <consortium name="DOE Joint Genome Institute"/>
            <person name="Steindorff A.S."/>
            <person name="Carver A."/>
            <person name="Calhoun S."/>
            <person name="Stillman K."/>
            <person name="Liu H."/>
            <person name="Lipzen A."/>
            <person name="Pangilinan J."/>
            <person name="Labutti K."/>
            <person name="Bruns T.D."/>
            <person name="Grigoriev I.V."/>
        </authorList>
    </citation>
    <scope>NUCLEOTIDE SEQUENCE [LARGE SCALE GENOMIC DNA]</scope>
    <source>
        <strain evidence="4 5">CBS 144469</strain>
    </source>
</reference>
<dbReference type="Gene3D" id="3.40.50.1820">
    <property type="entry name" value="alpha/beta hydrolase"/>
    <property type="match status" value="1"/>
</dbReference>
<dbReference type="EMBL" id="JACGCI010000008">
    <property type="protein sequence ID" value="KAF6762092.1"/>
    <property type="molecule type" value="Genomic_DNA"/>
</dbReference>
<keyword evidence="5" id="KW-1185">Reference proteome</keyword>
<name>A0A8H6MFF2_9AGAR</name>
<keyword evidence="2" id="KW-0732">Signal</keyword>
<evidence type="ECO:0000313" key="4">
    <source>
        <dbReference type="EMBL" id="KAF6762092.1"/>
    </source>
</evidence>
<dbReference type="Proteomes" id="UP000521943">
    <property type="component" value="Unassembled WGS sequence"/>
</dbReference>
<proteinExistence type="predicted"/>
<feature type="compositionally biased region" description="Low complexity" evidence="1">
    <location>
        <begin position="424"/>
        <end position="457"/>
    </location>
</feature>
<dbReference type="PANTHER" id="PTHR47842">
    <property type="entry name" value="EXPRESSED PROTEIN"/>
    <property type="match status" value="1"/>
</dbReference>
<comment type="caution">
    <text evidence="4">The sequence shown here is derived from an EMBL/GenBank/DDBJ whole genome shotgun (WGS) entry which is preliminary data.</text>
</comment>
<dbReference type="InterPro" id="IPR000073">
    <property type="entry name" value="AB_hydrolase_1"/>
</dbReference>
<dbReference type="SUPFAM" id="SSF53474">
    <property type="entry name" value="alpha/beta-Hydrolases"/>
    <property type="match status" value="1"/>
</dbReference>
<dbReference type="OrthoDB" id="442243at2759"/>
<evidence type="ECO:0000313" key="5">
    <source>
        <dbReference type="Proteomes" id="UP000521943"/>
    </source>
</evidence>
<evidence type="ECO:0000256" key="1">
    <source>
        <dbReference type="SAM" id="MobiDB-lite"/>
    </source>
</evidence>
<dbReference type="PANTHER" id="PTHR47842:SF1">
    <property type="entry name" value="DUF676 DOMAIN-CONTAINING PROTEIN"/>
    <property type="match status" value="1"/>
</dbReference>
<evidence type="ECO:0000256" key="2">
    <source>
        <dbReference type="SAM" id="SignalP"/>
    </source>
</evidence>
<feature type="chain" id="PRO_5034809363" description="AB hydrolase-1 domain-containing protein" evidence="2">
    <location>
        <begin position="23"/>
        <end position="489"/>
    </location>
</feature>
<feature type="region of interest" description="Disordered" evidence="1">
    <location>
        <begin position="420"/>
        <end position="489"/>
    </location>
</feature>
<protein>
    <recommendedName>
        <fullName evidence="3">AB hydrolase-1 domain-containing protein</fullName>
    </recommendedName>
</protein>
<dbReference type="AlphaFoldDB" id="A0A8H6MFF2"/>